<keyword evidence="3" id="KW-1185">Reference proteome</keyword>
<gene>
    <name evidence="2" type="ORF">E2C01_028012</name>
</gene>
<dbReference type="EMBL" id="VSRR010003092">
    <property type="protein sequence ID" value="MPC34617.1"/>
    <property type="molecule type" value="Genomic_DNA"/>
</dbReference>
<evidence type="ECO:0000313" key="3">
    <source>
        <dbReference type="Proteomes" id="UP000324222"/>
    </source>
</evidence>
<protein>
    <submittedName>
        <fullName evidence="2">Uncharacterized protein</fullName>
    </submittedName>
</protein>
<feature type="region of interest" description="Disordered" evidence="1">
    <location>
        <begin position="61"/>
        <end position="83"/>
    </location>
</feature>
<accession>A0A5B7EMX4</accession>
<name>A0A5B7EMX4_PORTR</name>
<dbReference type="AlphaFoldDB" id="A0A5B7EMX4"/>
<organism evidence="2 3">
    <name type="scientific">Portunus trituberculatus</name>
    <name type="common">Swimming crab</name>
    <name type="synonym">Neptunus trituberculatus</name>
    <dbReference type="NCBI Taxonomy" id="210409"/>
    <lineage>
        <taxon>Eukaryota</taxon>
        <taxon>Metazoa</taxon>
        <taxon>Ecdysozoa</taxon>
        <taxon>Arthropoda</taxon>
        <taxon>Crustacea</taxon>
        <taxon>Multicrustacea</taxon>
        <taxon>Malacostraca</taxon>
        <taxon>Eumalacostraca</taxon>
        <taxon>Eucarida</taxon>
        <taxon>Decapoda</taxon>
        <taxon>Pleocyemata</taxon>
        <taxon>Brachyura</taxon>
        <taxon>Eubrachyura</taxon>
        <taxon>Portunoidea</taxon>
        <taxon>Portunidae</taxon>
        <taxon>Portuninae</taxon>
        <taxon>Portunus</taxon>
    </lineage>
</organism>
<reference evidence="2 3" key="1">
    <citation type="submission" date="2019-05" db="EMBL/GenBank/DDBJ databases">
        <title>Another draft genome of Portunus trituberculatus and its Hox gene families provides insights of decapod evolution.</title>
        <authorList>
            <person name="Jeong J.-H."/>
            <person name="Song I."/>
            <person name="Kim S."/>
            <person name="Choi T."/>
            <person name="Kim D."/>
            <person name="Ryu S."/>
            <person name="Kim W."/>
        </authorList>
    </citation>
    <scope>NUCLEOTIDE SEQUENCE [LARGE SCALE GENOMIC DNA]</scope>
    <source>
        <tissue evidence="2">Muscle</tissue>
    </source>
</reference>
<sequence length="83" mass="9144">MPEKSGCIGRLPEGVCGASGQKWRKGFSDLRPRLRFTCVSPPYSTSRIFLATQTLQITPAAGKQSDLKVPHDPVPLTRVDHRP</sequence>
<dbReference type="Proteomes" id="UP000324222">
    <property type="component" value="Unassembled WGS sequence"/>
</dbReference>
<evidence type="ECO:0000256" key="1">
    <source>
        <dbReference type="SAM" id="MobiDB-lite"/>
    </source>
</evidence>
<evidence type="ECO:0000313" key="2">
    <source>
        <dbReference type="EMBL" id="MPC34617.1"/>
    </source>
</evidence>
<proteinExistence type="predicted"/>
<comment type="caution">
    <text evidence="2">The sequence shown here is derived from an EMBL/GenBank/DDBJ whole genome shotgun (WGS) entry which is preliminary data.</text>
</comment>